<feature type="domain" description="DUF2059" evidence="1">
    <location>
        <begin position="91"/>
        <end position="137"/>
    </location>
</feature>
<dbReference type="Proteomes" id="UP001226762">
    <property type="component" value="Unassembled WGS sequence"/>
</dbReference>
<reference evidence="2" key="2">
    <citation type="submission" date="2023-02" db="EMBL/GenBank/DDBJ databases">
        <title>'Rhodoalgimonas zhirmunskyi' gen. nov., isolated from a red alga.</title>
        <authorList>
            <person name="Nedashkovskaya O.I."/>
            <person name="Otstavnykh N.Y."/>
            <person name="Bystritskaya E.P."/>
            <person name="Balabanova L.A."/>
            <person name="Isaeva M.P."/>
        </authorList>
    </citation>
    <scope>NUCLEOTIDE SEQUENCE</scope>
    <source>
        <strain evidence="2">KCTC 52189</strain>
    </source>
</reference>
<evidence type="ECO:0000313" key="3">
    <source>
        <dbReference type="Proteomes" id="UP001226762"/>
    </source>
</evidence>
<protein>
    <submittedName>
        <fullName evidence="2">DUF2059 domain-containing protein</fullName>
    </submittedName>
</protein>
<keyword evidence="3" id="KW-1185">Reference proteome</keyword>
<evidence type="ECO:0000313" key="2">
    <source>
        <dbReference type="EMBL" id="MDQ2088689.1"/>
    </source>
</evidence>
<gene>
    <name evidence="2" type="ORF">NO357_02075</name>
</gene>
<dbReference type="InterPro" id="IPR018637">
    <property type="entry name" value="DUF2059"/>
</dbReference>
<dbReference type="RefSeq" id="WP_306733954.1">
    <property type="nucleotide sequence ID" value="NZ_JANHAX010000001.1"/>
</dbReference>
<sequence length="285" mass="31667">MQQRAFRATVNASGRVIAMAFLALVLGLTLPARAADRDKLVAFLQVTGFDVALDSIALAAEDAPMMLGMRAKEFGYQWKSAAEEVFDSTLMRGMAVDILEKTLNDALLNHAAAFYATPLGLRLVEVENASHMAEDEPKRAEGERLLAEITETDPERLAQIKRMNDAIDGAGLAVRAVQEIQLRFLMAAGQAGVIGRTFDENELRELLSQDEDKMRESMQASAMANSAWTYRDFSTEEIETYAAALEDERMQQVYDLMNAIQWEIMANRFEALAVRMAGMTRGEEL</sequence>
<dbReference type="Pfam" id="PF09832">
    <property type="entry name" value="DUF2059"/>
    <property type="match status" value="1"/>
</dbReference>
<comment type="caution">
    <text evidence="2">The sequence shown here is derived from an EMBL/GenBank/DDBJ whole genome shotgun (WGS) entry which is preliminary data.</text>
</comment>
<dbReference type="AlphaFoldDB" id="A0AAE3W9H6"/>
<reference evidence="2" key="1">
    <citation type="submission" date="2022-07" db="EMBL/GenBank/DDBJ databases">
        <authorList>
            <person name="Otstavnykh N."/>
            <person name="Isaeva M."/>
            <person name="Bystritskaya E."/>
        </authorList>
    </citation>
    <scope>NUCLEOTIDE SEQUENCE</scope>
    <source>
        <strain evidence="2">KCTC 52189</strain>
    </source>
</reference>
<name>A0AAE3W9H6_9RHOB</name>
<organism evidence="2 3">
    <name type="scientific">Marimonas arenosa</name>
    <dbReference type="NCBI Taxonomy" id="1795305"/>
    <lineage>
        <taxon>Bacteria</taxon>
        <taxon>Pseudomonadati</taxon>
        <taxon>Pseudomonadota</taxon>
        <taxon>Alphaproteobacteria</taxon>
        <taxon>Rhodobacterales</taxon>
        <taxon>Paracoccaceae</taxon>
        <taxon>Marimonas</taxon>
    </lineage>
</organism>
<accession>A0AAE3W9H6</accession>
<evidence type="ECO:0000259" key="1">
    <source>
        <dbReference type="Pfam" id="PF09832"/>
    </source>
</evidence>
<proteinExistence type="predicted"/>
<dbReference type="EMBL" id="JANHAX010000001">
    <property type="protein sequence ID" value="MDQ2088689.1"/>
    <property type="molecule type" value="Genomic_DNA"/>
</dbReference>